<evidence type="ECO:0000256" key="1">
    <source>
        <dbReference type="SAM" id="MobiDB-lite"/>
    </source>
</evidence>
<keyword evidence="2" id="KW-0732">Signal</keyword>
<evidence type="ECO:0000313" key="5">
    <source>
        <dbReference type="Proteomes" id="UP000318943"/>
    </source>
</evidence>
<feature type="chain" id="PRO_5042025888" description="Copper resistance protein CopQ" evidence="2">
    <location>
        <begin position="26"/>
        <end position="106"/>
    </location>
</feature>
<gene>
    <name evidence="3" type="ORF">FGG12_10760</name>
    <name evidence="4" type="ORF">M5D45_27925</name>
</gene>
<dbReference type="RefSeq" id="WP_144197656.1">
    <property type="nucleotide sequence ID" value="NZ_CAJPVH010000084.1"/>
</dbReference>
<protein>
    <recommendedName>
        <fullName evidence="7">Copper resistance protein CopQ</fullName>
    </recommendedName>
</protein>
<reference evidence="4" key="3">
    <citation type="submission" date="2022-05" db="EMBL/GenBank/DDBJ databases">
        <authorList>
            <person name="Kunte H.-J."/>
        </authorList>
    </citation>
    <scope>NUCLEOTIDE SEQUENCE</scope>
    <source>
        <strain evidence="4">G5</strain>
    </source>
</reference>
<accession>A0AAE9L3C5</accession>
<feature type="region of interest" description="Disordered" evidence="1">
    <location>
        <begin position="61"/>
        <end position="106"/>
    </location>
</feature>
<evidence type="ECO:0000313" key="6">
    <source>
        <dbReference type="Proteomes" id="UP001056132"/>
    </source>
</evidence>
<reference evidence="3 5" key="1">
    <citation type="submission" date="2019-05" db="EMBL/GenBank/DDBJ databases">
        <title>Whole genome sequence analysis of Cupriavidus campinensis S14E4C strain.</title>
        <authorList>
            <person name="Abbaszade G."/>
            <person name="Szabo A."/>
            <person name="Toumi M."/>
            <person name="Toth E."/>
        </authorList>
    </citation>
    <scope>NUCLEOTIDE SEQUENCE [LARGE SCALE GENOMIC DNA]</scope>
    <source>
        <strain evidence="3 5">S14E4C</strain>
    </source>
</reference>
<organism evidence="4 6">
    <name type="scientific">Cupriavidus campinensis</name>
    <dbReference type="NCBI Taxonomy" id="151783"/>
    <lineage>
        <taxon>Bacteria</taxon>
        <taxon>Pseudomonadati</taxon>
        <taxon>Pseudomonadota</taxon>
        <taxon>Betaproteobacteria</taxon>
        <taxon>Burkholderiales</taxon>
        <taxon>Burkholderiaceae</taxon>
        <taxon>Cupriavidus</taxon>
    </lineage>
</organism>
<dbReference type="EMBL" id="CP097331">
    <property type="protein sequence ID" value="URF06897.1"/>
    <property type="molecule type" value="Genomic_DNA"/>
</dbReference>
<evidence type="ECO:0008006" key="7">
    <source>
        <dbReference type="Google" id="ProtNLM"/>
    </source>
</evidence>
<evidence type="ECO:0000313" key="4">
    <source>
        <dbReference type="EMBL" id="URF06897.1"/>
    </source>
</evidence>
<reference evidence="4" key="2">
    <citation type="journal article" date="2022" name="Microbiol. Resour. Announc.">
        <title>Genome Sequence of Cupriavidus campinensis Strain G5, a Member of a Bacterial Consortium Capable of Polyethylene Degradation.</title>
        <authorList>
            <person name="Schneider B."/>
            <person name="Pfeiffer F."/>
            <person name="Dyall-Smith M."/>
            <person name="Kunte H.J."/>
        </authorList>
    </citation>
    <scope>NUCLEOTIDE SEQUENCE</scope>
    <source>
        <strain evidence="4">G5</strain>
    </source>
</reference>
<dbReference type="Proteomes" id="UP001056132">
    <property type="component" value="Chromosome 2"/>
</dbReference>
<dbReference type="KEGG" id="ccam:M5D45_27925"/>
<dbReference type="AlphaFoldDB" id="A0AAE9L3C5"/>
<name>A0AAE9L3C5_9BURK</name>
<dbReference type="Proteomes" id="UP000318943">
    <property type="component" value="Unassembled WGS sequence"/>
</dbReference>
<proteinExistence type="predicted"/>
<sequence>MSYRFLPFLVGVAIAAALASHLAQAASPRDSQFAGDKYGYSFRMDSRDVYSDGARGRFDVYTDGARDVTPPSRDQDNSRFLSGMDRRGVSAEPSRQFDVYTDGALA</sequence>
<dbReference type="EMBL" id="VCIZ01000005">
    <property type="protein sequence ID" value="TSP12688.1"/>
    <property type="molecule type" value="Genomic_DNA"/>
</dbReference>
<evidence type="ECO:0000313" key="3">
    <source>
        <dbReference type="EMBL" id="TSP12688.1"/>
    </source>
</evidence>
<evidence type="ECO:0000256" key="2">
    <source>
        <dbReference type="SAM" id="SignalP"/>
    </source>
</evidence>
<feature type="signal peptide" evidence="2">
    <location>
        <begin position="1"/>
        <end position="25"/>
    </location>
</feature>
<keyword evidence="5" id="KW-1185">Reference proteome</keyword>